<sequence length="65" mass="7176">EREKPELLAESPIKRKRVARDSGKTEQQKSTTIMSGKPTHSSTISNACSDEETDGCNGRWIIANT</sequence>
<name>A0A392QHZ8_9FABA</name>
<organism evidence="2 3">
    <name type="scientific">Trifolium medium</name>
    <dbReference type="NCBI Taxonomy" id="97028"/>
    <lineage>
        <taxon>Eukaryota</taxon>
        <taxon>Viridiplantae</taxon>
        <taxon>Streptophyta</taxon>
        <taxon>Embryophyta</taxon>
        <taxon>Tracheophyta</taxon>
        <taxon>Spermatophyta</taxon>
        <taxon>Magnoliopsida</taxon>
        <taxon>eudicotyledons</taxon>
        <taxon>Gunneridae</taxon>
        <taxon>Pentapetalae</taxon>
        <taxon>rosids</taxon>
        <taxon>fabids</taxon>
        <taxon>Fabales</taxon>
        <taxon>Fabaceae</taxon>
        <taxon>Papilionoideae</taxon>
        <taxon>50 kb inversion clade</taxon>
        <taxon>NPAAA clade</taxon>
        <taxon>Hologalegina</taxon>
        <taxon>IRL clade</taxon>
        <taxon>Trifolieae</taxon>
        <taxon>Trifolium</taxon>
    </lineage>
</organism>
<feature type="non-terminal residue" evidence="2">
    <location>
        <position position="1"/>
    </location>
</feature>
<dbReference type="AlphaFoldDB" id="A0A392QHZ8"/>
<evidence type="ECO:0000313" key="3">
    <source>
        <dbReference type="Proteomes" id="UP000265520"/>
    </source>
</evidence>
<feature type="compositionally biased region" description="Polar residues" evidence="1">
    <location>
        <begin position="28"/>
        <end position="48"/>
    </location>
</feature>
<dbReference type="Proteomes" id="UP000265520">
    <property type="component" value="Unassembled WGS sequence"/>
</dbReference>
<reference evidence="2 3" key="1">
    <citation type="journal article" date="2018" name="Front. Plant Sci.">
        <title>Red Clover (Trifolium pratense) and Zigzag Clover (T. medium) - A Picture of Genomic Similarities and Differences.</title>
        <authorList>
            <person name="Dluhosova J."/>
            <person name="Istvanek J."/>
            <person name="Nedelnik J."/>
            <person name="Repkova J."/>
        </authorList>
    </citation>
    <scope>NUCLEOTIDE SEQUENCE [LARGE SCALE GENOMIC DNA]</scope>
    <source>
        <strain evidence="3">cv. 10/8</strain>
        <tissue evidence="2">Leaf</tissue>
    </source>
</reference>
<comment type="caution">
    <text evidence="2">The sequence shown here is derived from an EMBL/GenBank/DDBJ whole genome shotgun (WGS) entry which is preliminary data.</text>
</comment>
<evidence type="ECO:0000313" key="2">
    <source>
        <dbReference type="EMBL" id="MCI23166.1"/>
    </source>
</evidence>
<keyword evidence="3" id="KW-1185">Reference proteome</keyword>
<accession>A0A392QHZ8</accession>
<dbReference type="EMBL" id="LXQA010134500">
    <property type="protein sequence ID" value="MCI23166.1"/>
    <property type="molecule type" value="Genomic_DNA"/>
</dbReference>
<proteinExistence type="predicted"/>
<evidence type="ECO:0000256" key="1">
    <source>
        <dbReference type="SAM" id="MobiDB-lite"/>
    </source>
</evidence>
<protein>
    <submittedName>
        <fullName evidence="2">Signal recognition particle 54 kDa protein</fullName>
    </submittedName>
</protein>
<feature type="region of interest" description="Disordered" evidence="1">
    <location>
        <begin position="1"/>
        <end position="53"/>
    </location>
</feature>